<dbReference type="CDD" id="cd07043">
    <property type="entry name" value="STAS_anti-anti-sigma_factors"/>
    <property type="match status" value="1"/>
</dbReference>
<evidence type="ECO:0000313" key="5">
    <source>
        <dbReference type="Proteomes" id="UP000094197"/>
    </source>
</evidence>
<dbReference type="PANTHER" id="PTHR33495">
    <property type="entry name" value="ANTI-SIGMA FACTOR ANTAGONIST TM_1081-RELATED-RELATED"/>
    <property type="match status" value="1"/>
</dbReference>
<dbReference type="OrthoDB" id="9796601at2"/>
<dbReference type="PANTHER" id="PTHR33495:SF2">
    <property type="entry name" value="ANTI-SIGMA FACTOR ANTAGONIST TM_1081-RELATED"/>
    <property type="match status" value="1"/>
</dbReference>
<dbReference type="Gene3D" id="3.30.750.24">
    <property type="entry name" value="STAS domain"/>
    <property type="match status" value="1"/>
</dbReference>
<comment type="similarity">
    <text evidence="1 2">Belongs to the anti-sigma-factor antagonist family.</text>
</comment>
<evidence type="ECO:0000313" key="4">
    <source>
        <dbReference type="EMBL" id="AOP35320.1"/>
    </source>
</evidence>
<dbReference type="GO" id="GO:0043856">
    <property type="term" value="F:anti-sigma factor antagonist activity"/>
    <property type="evidence" value="ECO:0007669"/>
    <property type="project" value="InterPro"/>
</dbReference>
<dbReference type="Pfam" id="PF01740">
    <property type="entry name" value="STAS"/>
    <property type="match status" value="1"/>
</dbReference>
<keyword evidence="5" id="KW-1185">Reference proteome</keyword>
<dbReference type="InterPro" id="IPR003658">
    <property type="entry name" value="Anti-sigma_ant"/>
</dbReference>
<sequence>MGADDSLNLDGEEMDFSINELTVNLQKEEIPENFPKDGVALKISGEINLYSAHALKEKIFDLIDKGFIYIFVNMENIRYIDSSGLAVFMSTHAKLVKNGKGGIAMFSPSSQVNKILELTKLKSLIRVTGTLKDALNILLN</sequence>
<dbReference type="SUPFAM" id="SSF52091">
    <property type="entry name" value="SpoIIaa-like"/>
    <property type="match status" value="1"/>
</dbReference>
<dbReference type="RefSeq" id="WP_069608523.1">
    <property type="nucleotide sequence ID" value="NZ_CP015217.1"/>
</dbReference>
<dbReference type="Proteomes" id="UP000094197">
    <property type="component" value="Chromosome 1"/>
</dbReference>
<dbReference type="KEGG" id="laj:A0128_16595"/>
<gene>
    <name evidence="4" type="ORF">A0128_16595</name>
</gene>
<reference evidence="4 5" key="1">
    <citation type="submission" date="2016-04" db="EMBL/GenBank/DDBJ databases">
        <title>Complete genome seqeunce of Leptospira alstonii serovar Room22.</title>
        <authorList>
            <person name="Nally J.E."/>
            <person name="Bayles D.O."/>
            <person name="Hurley D."/>
            <person name="Fanning S."/>
            <person name="McMahon B.J."/>
            <person name="Arent Z."/>
        </authorList>
    </citation>
    <scope>NUCLEOTIDE SEQUENCE [LARGE SCALE GENOMIC DNA]</scope>
    <source>
        <strain evidence="4 5">GWTS #1</strain>
    </source>
</reference>
<dbReference type="InterPro" id="IPR002645">
    <property type="entry name" value="STAS_dom"/>
</dbReference>
<dbReference type="AlphaFoldDB" id="A0A1D7V0H4"/>
<accession>A0A1D7V0H4</accession>
<dbReference type="InterPro" id="IPR036513">
    <property type="entry name" value="STAS_dom_sf"/>
</dbReference>
<proteinExistence type="inferred from homology"/>
<evidence type="ECO:0000256" key="2">
    <source>
        <dbReference type="RuleBase" id="RU003749"/>
    </source>
</evidence>
<dbReference type="EMBL" id="CP015217">
    <property type="protein sequence ID" value="AOP35320.1"/>
    <property type="molecule type" value="Genomic_DNA"/>
</dbReference>
<organism evidence="4 5">
    <name type="scientific">Leptospira tipperaryensis</name>
    <dbReference type="NCBI Taxonomy" id="2564040"/>
    <lineage>
        <taxon>Bacteria</taxon>
        <taxon>Pseudomonadati</taxon>
        <taxon>Spirochaetota</taxon>
        <taxon>Spirochaetia</taxon>
        <taxon>Leptospirales</taxon>
        <taxon>Leptospiraceae</taxon>
        <taxon>Leptospira</taxon>
    </lineage>
</organism>
<evidence type="ECO:0000259" key="3">
    <source>
        <dbReference type="PROSITE" id="PS50801"/>
    </source>
</evidence>
<dbReference type="NCBIfam" id="TIGR00377">
    <property type="entry name" value="ant_ant_sig"/>
    <property type="match status" value="1"/>
</dbReference>
<protein>
    <recommendedName>
        <fullName evidence="2">Anti-sigma factor antagonist</fullName>
    </recommendedName>
</protein>
<name>A0A1D7V0H4_9LEPT</name>
<dbReference type="PROSITE" id="PS50801">
    <property type="entry name" value="STAS"/>
    <property type="match status" value="1"/>
</dbReference>
<feature type="domain" description="STAS" evidence="3">
    <location>
        <begin position="39"/>
        <end position="138"/>
    </location>
</feature>
<evidence type="ECO:0000256" key="1">
    <source>
        <dbReference type="ARBA" id="ARBA00009013"/>
    </source>
</evidence>